<comment type="similarity">
    <text evidence="7">Belongs to the glycosyltransferase 87 family.</text>
</comment>
<evidence type="ECO:0000256" key="1">
    <source>
        <dbReference type="ARBA" id="ARBA00004651"/>
    </source>
</evidence>
<evidence type="ECO:0000256" key="3">
    <source>
        <dbReference type="ARBA" id="ARBA00022679"/>
    </source>
</evidence>
<keyword evidence="2" id="KW-1003">Cell membrane</keyword>
<dbReference type="OrthoDB" id="9060950at2"/>
<keyword evidence="4 8" id="KW-0812">Transmembrane</keyword>
<dbReference type="GO" id="GO:0016758">
    <property type="term" value="F:hexosyltransferase activity"/>
    <property type="evidence" value="ECO:0007669"/>
    <property type="project" value="InterPro"/>
</dbReference>
<feature type="transmembrane region" description="Helical" evidence="8">
    <location>
        <begin position="307"/>
        <end position="333"/>
    </location>
</feature>
<feature type="transmembrane region" description="Helical" evidence="8">
    <location>
        <begin position="368"/>
        <end position="385"/>
    </location>
</feature>
<feature type="transmembrane region" description="Helical" evidence="8">
    <location>
        <begin position="209"/>
        <end position="229"/>
    </location>
</feature>
<evidence type="ECO:0000256" key="2">
    <source>
        <dbReference type="ARBA" id="ARBA00022475"/>
    </source>
</evidence>
<comment type="subcellular location">
    <subcellularLocation>
        <location evidence="1">Cell membrane</location>
        <topology evidence="1">Multi-pass membrane protein</topology>
    </subcellularLocation>
</comment>
<comment type="caution">
    <text evidence="9">The sequence shown here is derived from an EMBL/GenBank/DDBJ whole genome shotgun (WGS) entry which is preliminary data.</text>
</comment>
<dbReference type="AlphaFoldDB" id="A0A2N5C5M0"/>
<dbReference type="InterPro" id="IPR018584">
    <property type="entry name" value="GT87"/>
</dbReference>
<dbReference type="Proteomes" id="UP000234341">
    <property type="component" value="Unassembled WGS sequence"/>
</dbReference>
<protein>
    <recommendedName>
        <fullName evidence="11">DUF2029 domain-containing protein</fullName>
    </recommendedName>
</protein>
<reference evidence="9 10" key="1">
    <citation type="submission" date="2017-12" db="EMBL/GenBank/DDBJ databases">
        <title>Genome sequence of the active heterotrophic nitrifier-denitrifier, Cupriavidus pauculus UM1.</title>
        <authorList>
            <person name="Putonti C."/>
            <person name="Castignetti D."/>
        </authorList>
    </citation>
    <scope>NUCLEOTIDE SEQUENCE [LARGE SCALE GENOMIC DNA]</scope>
    <source>
        <strain evidence="9 10">UM1</strain>
    </source>
</reference>
<feature type="transmembrane region" description="Helical" evidence="8">
    <location>
        <begin position="16"/>
        <end position="39"/>
    </location>
</feature>
<feature type="transmembrane region" description="Helical" evidence="8">
    <location>
        <begin position="276"/>
        <end position="295"/>
    </location>
</feature>
<evidence type="ECO:0000313" key="10">
    <source>
        <dbReference type="Proteomes" id="UP000234341"/>
    </source>
</evidence>
<organism evidence="9 10">
    <name type="scientific">Cupriavidus pauculus</name>
    <dbReference type="NCBI Taxonomy" id="82633"/>
    <lineage>
        <taxon>Bacteria</taxon>
        <taxon>Pseudomonadati</taxon>
        <taxon>Pseudomonadota</taxon>
        <taxon>Betaproteobacteria</taxon>
        <taxon>Burkholderiales</taxon>
        <taxon>Burkholderiaceae</taxon>
        <taxon>Cupriavidus</taxon>
    </lineage>
</organism>
<sequence>MSSTNNERPVTRRLTVYALAALAIQILVLGIWIVRFYILEDHASPMVGFDFAIFWSAAKVAMAHGAVSVFSPQWMQPMELALGIDSYSPWPYPPTFLLAVLPFGRLPFGIALSIYSLLGLLAYGVVLARFCRGIDHAYLPLLLAFPGVAIAIGLGQNSLFTIAAAGAALAMIEVETALAGVCIAMLAVKPQFGILFPLALVCARQWKTFGVSTLCTLAIVGASLVVFGVDAWRAFAEFLPQFSTLAVEQGGIMMWPGMPTAFALGRSAGLSVSASYLLHGVVAAPAVLAMAYLWMRRARFELRAASFIIATLLMQPYIMFYDLVWLIVPLVLLMRDARAHALRRMEWIVIAAAWVAPAQAVLSAYLHQYLNILPAVMIALLVIVVRRHLATVPDITNAYVATSRRSC</sequence>
<keyword evidence="3" id="KW-0808">Transferase</keyword>
<evidence type="ECO:0000256" key="5">
    <source>
        <dbReference type="ARBA" id="ARBA00022989"/>
    </source>
</evidence>
<name>A0A2N5C5M0_9BURK</name>
<dbReference type="Pfam" id="PF09594">
    <property type="entry name" value="GT87"/>
    <property type="match status" value="1"/>
</dbReference>
<proteinExistence type="inferred from homology"/>
<keyword evidence="6 8" id="KW-0472">Membrane</keyword>
<keyword evidence="5 8" id="KW-1133">Transmembrane helix</keyword>
<evidence type="ECO:0000256" key="7">
    <source>
        <dbReference type="ARBA" id="ARBA00024033"/>
    </source>
</evidence>
<evidence type="ECO:0000313" key="9">
    <source>
        <dbReference type="EMBL" id="PLP97470.1"/>
    </source>
</evidence>
<evidence type="ECO:0000256" key="4">
    <source>
        <dbReference type="ARBA" id="ARBA00022692"/>
    </source>
</evidence>
<evidence type="ECO:0008006" key="11">
    <source>
        <dbReference type="Google" id="ProtNLM"/>
    </source>
</evidence>
<dbReference type="RefSeq" id="WP_101684495.1">
    <property type="nucleotide sequence ID" value="NZ_PJRP01000017.1"/>
</dbReference>
<evidence type="ECO:0000256" key="6">
    <source>
        <dbReference type="ARBA" id="ARBA00023136"/>
    </source>
</evidence>
<dbReference type="GO" id="GO:0005886">
    <property type="term" value="C:plasma membrane"/>
    <property type="evidence" value="ECO:0007669"/>
    <property type="project" value="UniProtKB-SubCell"/>
</dbReference>
<dbReference type="EMBL" id="PJRP01000017">
    <property type="protein sequence ID" value="PLP97470.1"/>
    <property type="molecule type" value="Genomic_DNA"/>
</dbReference>
<feature type="transmembrane region" description="Helical" evidence="8">
    <location>
        <begin position="138"/>
        <end position="156"/>
    </location>
</feature>
<evidence type="ECO:0000256" key="8">
    <source>
        <dbReference type="SAM" id="Phobius"/>
    </source>
</evidence>
<feature type="transmembrane region" description="Helical" evidence="8">
    <location>
        <begin position="106"/>
        <end position="126"/>
    </location>
</feature>
<accession>A0A2N5C5M0</accession>
<gene>
    <name evidence="9" type="ORF">CYJ10_26920</name>
</gene>